<dbReference type="Proteomes" id="UP001055804">
    <property type="component" value="Unassembled WGS sequence"/>
</dbReference>
<dbReference type="PROSITE" id="PS00166">
    <property type="entry name" value="ENOYL_COA_HYDRATASE"/>
    <property type="match status" value="1"/>
</dbReference>
<comment type="caution">
    <text evidence="4">The sequence shown here is derived from an EMBL/GenBank/DDBJ whole genome shotgun (WGS) entry which is preliminary data.</text>
</comment>
<keyword evidence="5" id="KW-1185">Reference proteome</keyword>
<dbReference type="Gene3D" id="3.90.226.10">
    <property type="entry name" value="2-enoyl-CoA Hydratase, Chain A, domain 1"/>
    <property type="match status" value="1"/>
</dbReference>
<evidence type="ECO:0000313" key="4">
    <source>
        <dbReference type="EMBL" id="MCP1335449.1"/>
    </source>
</evidence>
<organism evidence="4 5">
    <name type="scientific">Futiania mangrovi</name>
    <dbReference type="NCBI Taxonomy" id="2959716"/>
    <lineage>
        <taxon>Bacteria</taxon>
        <taxon>Pseudomonadati</taxon>
        <taxon>Pseudomonadota</taxon>
        <taxon>Alphaproteobacteria</taxon>
        <taxon>Futianiales</taxon>
        <taxon>Futianiaceae</taxon>
        <taxon>Futiania</taxon>
    </lineage>
</organism>
<evidence type="ECO:0000256" key="1">
    <source>
        <dbReference type="ARBA" id="ARBA00005254"/>
    </source>
</evidence>
<dbReference type="PANTHER" id="PTHR11941">
    <property type="entry name" value="ENOYL-COA HYDRATASE-RELATED"/>
    <property type="match status" value="1"/>
</dbReference>
<dbReference type="GO" id="GO:0006635">
    <property type="term" value="P:fatty acid beta-oxidation"/>
    <property type="evidence" value="ECO:0007669"/>
    <property type="project" value="TreeGrafter"/>
</dbReference>
<dbReference type="Gene3D" id="1.10.12.10">
    <property type="entry name" value="Lyase 2-enoyl-coa Hydratase, Chain A, domain 2"/>
    <property type="match status" value="1"/>
</dbReference>
<dbReference type="FunFam" id="1.10.12.10:FF:000001">
    <property type="entry name" value="Probable enoyl-CoA hydratase, mitochondrial"/>
    <property type="match status" value="1"/>
</dbReference>
<name>A0A9J6PAK2_9PROT</name>
<dbReference type="CDD" id="cd06558">
    <property type="entry name" value="crotonase-like"/>
    <property type="match status" value="1"/>
</dbReference>
<dbReference type="PANTHER" id="PTHR11941:SF54">
    <property type="entry name" value="ENOYL-COA HYDRATASE, MITOCHONDRIAL"/>
    <property type="match status" value="1"/>
</dbReference>
<dbReference type="AlphaFoldDB" id="A0A9J6PAK2"/>
<keyword evidence="2" id="KW-0456">Lyase</keyword>
<protein>
    <submittedName>
        <fullName evidence="4">Enoyl-CoA hydratase-related protein</fullName>
    </submittedName>
</protein>
<evidence type="ECO:0000313" key="5">
    <source>
        <dbReference type="Proteomes" id="UP001055804"/>
    </source>
</evidence>
<evidence type="ECO:0000256" key="3">
    <source>
        <dbReference type="RuleBase" id="RU003707"/>
    </source>
</evidence>
<reference evidence="4" key="1">
    <citation type="submission" date="2022-06" db="EMBL/GenBank/DDBJ databases">
        <title>Isolation and Genomics of Futiania mangrovii gen. nov., sp. nov., a Rare and Metabolically-versatile member in the Class Alphaproteobacteria.</title>
        <authorList>
            <person name="Liu L."/>
            <person name="Huang W.-C."/>
            <person name="Pan J."/>
            <person name="Li J."/>
            <person name="Huang Y."/>
            <person name="Du H."/>
            <person name="Liu Y."/>
            <person name="Li M."/>
        </authorList>
    </citation>
    <scope>NUCLEOTIDE SEQUENCE</scope>
    <source>
        <strain evidence="4">FT118</strain>
    </source>
</reference>
<dbReference type="RefSeq" id="WP_269331393.1">
    <property type="nucleotide sequence ID" value="NZ_JAMZFT010000001.1"/>
</dbReference>
<dbReference type="InterPro" id="IPR001753">
    <property type="entry name" value="Enoyl-CoA_hydra/iso"/>
</dbReference>
<comment type="similarity">
    <text evidence="1 3">Belongs to the enoyl-CoA hydratase/isomerase family.</text>
</comment>
<dbReference type="InterPro" id="IPR018376">
    <property type="entry name" value="Enoyl-CoA_hyd/isom_CS"/>
</dbReference>
<dbReference type="InterPro" id="IPR014748">
    <property type="entry name" value="Enoyl-CoA_hydra_C"/>
</dbReference>
<dbReference type="FunFam" id="3.90.226.10:FF:000009">
    <property type="entry name" value="Carnitinyl-CoA dehydratase"/>
    <property type="match status" value="1"/>
</dbReference>
<dbReference type="EMBL" id="JAMZFT010000001">
    <property type="protein sequence ID" value="MCP1335449.1"/>
    <property type="molecule type" value="Genomic_DNA"/>
</dbReference>
<accession>A0A9J6PAK2</accession>
<dbReference type="GO" id="GO:0016836">
    <property type="term" value="F:hydro-lyase activity"/>
    <property type="evidence" value="ECO:0007669"/>
    <property type="project" value="UniProtKB-ARBA"/>
</dbReference>
<evidence type="ECO:0000256" key="2">
    <source>
        <dbReference type="ARBA" id="ARBA00023239"/>
    </source>
</evidence>
<dbReference type="InterPro" id="IPR029045">
    <property type="entry name" value="ClpP/crotonase-like_dom_sf"/>
</dbReference>
<dbReference type="SUPFAM" id="SSF52096">
    <property type="entry name" value="ClpP/crotonase"/>
    <property type="match status" value="1"/>
</dbReference>
<gene>
    <name evidence="4" type="ORF">NJQ99_03410</name>
</gene>
<proteinExistence type="inferred from homology"/>
<dbReference type="Pfam" id="PF00378">
    <property type="entry name" value="ECH_1"/>
    <property type="match status" value="1"/>
</dbReference>
<sequence>MDEVRVDEPAPGVVRLRIDRPEKRNALSIAVRRRIVDELARIDADPALHAAILAGGEKIFAAGADIAELKGLTPVGMAARGTDAMWDAIAGFSKPLIAAVRGVAFGGGFELAMCCDMIVAGEGARFGLPEVKLGLIPGGGGTQRLIRLCGKHLAMDVLLTGRTLTGPEAEARNVVSRCVPDAEVDDTAVAMAAAAAAMAPLAVRQAKEAALRGADGPLPTGLALERKAIQVLCGSADFAEGVAAFLEKRPARFGGR</sequence>